<dbReference type="KEGG" id="omr:OXIME_001297"/>
<dbReference type="Pfam" id="PF01092">
    <property type="entry name" value="Ribosomal_S6e"/>
    <property type="match status" value="1"/>
</dbReference>
<keyword evidence="6" id="KW-1185">Reference proteome</keyword>
<evidence type="ECO:0000256" key="1">
    <source>
        <dbReference type="ARBA" id="ARBA00009312"/>
    </source>
</evidence>
<dbReference type="NCBIfam" id="NF003294">
    <property type="entry name" value="PRK04290.1-3"/>
    <property type="match status" value="1"/>
</dbReference>
<dbReference type="GO" id="GO:0006412">
    <property type="term" value="P:translation"/>
    <property type="evidence" value="ECO:0007669"/>
    <property type="project" value="UniProtKB-UniRule"/>
</dbReference>
<comment type="similarity">
    <text evidence="1 4">Belongs to the eukaryotic ribosomal protein eS6 family.</text>
</comment>
<protein>
    <recommendedName>
        <fullName evidence="4">Small ribosomal subunit protein eS6</fullName>
    </recommendedName>
</protein>
<dbReference type="GO" id="GO:0003735">
    <property type="term" value="F:structural constituent of ribosome"/>
    <property type="evidence" value="ECO:0007669"/>
    <property type="project" value="InterPro"/>
</dbReference>
<dbReference type="Proteomes" id="UP001451606">
    <property type="component" value="Chromosome"/>
</dbReference>
<name>A0AAX4NH12_9ARCH</name>
<dbReference type="InterPro" id="IPR001377">
    <property type="entry name" value="Ribosomal_eS6"/>
</dbReference>
<evidence type="ECO:0000256" key="2">
    <source>
        <dbReference type="ARBA" id="ARBA00022980"/>
    </source>
</evidence>
<dbReference type="GO" id="GO:1990904">
    <property type="term" value="C:ribonucleoprotein complex"/>
    <property type="evidence" value="ECO:0007669"/>
    <property type="project" value="UniProtKB-KW"/>
</dbReference>
<dbReference type="GeneID" id="95968034"/>
<sequence>MANSVAIIADPKDGKTYKKEVSPESLSSLVGRKIGDEVDGIFFELPGYKLRITGGSSISGFPMKSDLQISGKKRILRKYSIGRRSKAGLRKRVTFRGSIIGTDISQINLKVIQYGPAALGEEKETKEAN</sequence>
<dbReference type="GO" id="GO:0005840">
    <property type="term" value="C:ribosome"/>
    <property type="evidence" value="ECO:0007669"/>
    <property type="project" value="UniProtKB-KW"/>
</dbReference>
<reference evidence="5 6" key="1">
    <citation type="submission" date="2023-09" db="EMBL/GenBank/DDBJ databases">
        <authorList>
            <person name="Golyshina O.V."/>
            <person name="Lunev E.A."/>
            <person name="Bargiela R."/>
            <person name="Gaines M.C."/>
            <person name="Daum B."/>
            <person name="Bale N.J."/>
            <person name="Koenen M."/>
            <person name="Sinninghe Damst J.S."/>
            <person name="Yakimov M."/>
            <person name="Golyshin P.N."/>
        </authorList>
    </citation>
    <scope>NUCLEOTIDE SEQUENCE [LARGE SCALE GENOMIC DNA]</scope>
    <source>
        <strain evidence="5 6">M1</strain>
    </source>
</reference>
<gene>
    <name evidence="4" type="primary">rps6e</name>
    <name evidence="5" type="ORF">OXIME_001297</name>
</gene>
<evidence type="ECO:0000256" key="3">
    <source>
        <dbReference type="ARBA" id="ARBA00023274"/>
    </source>
</evidence>
<keyword evidence="2 4" id="KW-0689">Ribosomal protein</keyword>
<dbReference type="AlphaFoldDB" id="A0AAX4NH12"/>
<accession>A0AAX4NH12</accession>
<evidence type="ECO:0000313" key="6">
    <source>
        <dbReference type="Proteomes" id="UP001451606"/>
    </source>
</evidence>
<dbReference type="RefSeq" id="WP_393971047.1">
    <property type="nucleotide sequence ID" value="NZ_CP133772.1"/>
</dbReference>
<dbReference type="HAMAP" id="MF_00512">
    <property type="entry name" value="Ribosomal_eS6"/>
    <property type="match status" value="1"/>
</dbReference>
<dbReference type="EMBL" id="CP133772">
    <property type="protein sequence ID" value="WYY00714.1"/>
    <property type="molecule type" value="Genomic_DNA"/>
</dbReference>
<organism evidence="5 6">
    <name type="scientific">Oxyplasma meridianum</name>
    <dbReference type="NCBI Taxonomy" id="3073602"/>
    <lineage>
        <taxon>Archaea</taxon>
        <taxon>Methanobacteriati</taxon>
        <taxon>Thermoplasmatota</taxon>
        <taxon>Thermoplasmata</taxon>
        <taxon>Thermoplasmatales</taxon>
        <taxon>Thermoplasmataceae</taxon>
        <taxon>Oxyplasma</taxon>
    </lineage>
</organism>
<evidence type="ECO:0000313" key="5">
    <source>
        <dbReference type="EMBL" id="WYY00714.1"/>
    </source>
</evidence>
<dbReference type="SMART" id="SM01405">
    <property type="entry name" value="Ribosomal_S6e"/>
    <property type="match status" value="1"/>
</dbReference>
<keyword evidence="3 4" id="KW-0687">Ribonucleoprotein</keyword>
<evidence type="ECO:0000256" key="4">
    <source>
        <dbReference type="HAMAP-Rule" id="MF_00512"/>
    </source>
</evidence>
<proteinExistence type="inferred from homology"/>
<dbReference type="InterPro" id="IPR020924">
    <property type="entry name" value="Ribosomal_eS6_arc"/>
</dbReference>
<dbReference type="PANTHER" id="PTHR11502">
    <property type="entry name" value="40S RIBOSOMAL PROTEIN S6"/>
    <property type="match status" value="1"/>
</dbReference>